<organism evidence="2 3">
    <name type="scientific">Nocardioides furvisabuli</name>
    <dbReference type="NCBI Taxonomy" id="375542"/>
    <lineage>
        <taxon>Bacteria</taxon>
        <taxon>Bacillati</taxon>
        <taxon>Actinomycetota</taxon>
        <taxon>Actinomycetes</taxon>
        <taxon>Propionibacteriales</taxon>
        <taxon>Nocardioidaceae</taxon>
        <taxon>Nocardioides</taxon>
    </lineage>
</organism>
<keyword evidence="1" id="KW-0732">Signal</keyword>
<feature type="signal peptide" evidence="1">
    <location>
        <begin position="1"/>
        <end position="24"/>
    </location>
</feature>
<sequence>MGRVAEVRRLGLACLVALPFLVEAASGSAAEREEAFVLTDPDIVESSGLVVADGLVVTTNDSGDSGRVFAVDPTTGDTVGTTSWSPSPEDVEALAPAGAGHVWVGDIGDNRRVRDSVQVLRVPVGRQDTTVVPEAYELVYPDGAQDAEALVAHPLTGRLLVVTKGVFSGTAYAAPLRLRADRPNRLVEVGRAPGIVTDATFLPGGGGVVMRTYSAAHLAAYPSWQPVASWDLPPQDQGEGVALAGRDLLLSTEGAASQVLRVRLPVAAGVTDLRSPAWTALRWLATARGLPIAG</sequence>
<evidence type="ECO:0000313" key="2">
    <source>
        <dbReference type="EMBL" id="GAA2105405.1"/>
    </source>
</evidence>
<keyword evidence="3" id="KW-1185">Reference proteome</keyword>
<comment type="caution">
    <text evidence="2">The sequence shown here is derived from an EMBL/GenBank/DDBJ whole genome shotgun (WGS) entry which is preliminary data.</text>
</comment>
<evidence type="ECO:0000256" key="1">
    <source>
        <dbReference type="SAM" id="SignalP"/>
    </source>
</evidence>
<reference evidence="3" key="1">
    <citation type="journal article" date="2019" name="Int. J. Syst. Evol. Microbiol.">
        <title>The Global Catalogue of Microorganisms (GCM) 10K type strain sequencing project: providing services to taxonomists for standard genome sequencing and annotation.</title>
        <authorList>
            <consortium name="The Broad Institute Genomics Platform"/>
            <consortium name="The Broad Institute Genome Sequencing Center for Infectious Disease"/>
            <person name="Wu L."/>
            <person name="Ma J."/>
        </authorList>
    </citation>
    <scope>NUCLEOTIDE SEQUENCE [LARGE SCALE GENOMIC DNA]</scope>
    <source>
        <strain evidence="3">JCM 13813</strain>
    </source>
</reference>
<feature type="chain" id="PRO_5047355478" evidence="1">
    <location>
        <begin position="25"/>
        <end position="294"/>
    </location>
</feature>
<proteinExistence type="predicted"/>
<accession>A0ABN2X5V9</accession>
<gene>
    <name evidence="2" type="ORF">GCM10009726_17860</name>
</gene>
<name>A0ABN2X5V9_9ACTN</name>
<dbReference type="SUPFAM" id="SSF101898">
    <property type="entry name" value="NHL repeat"/>
    <property type="match status" value="1"/>
</dbReference>
<protein>
    <submittedName>
        <fullName evidence="2">WD40 repeat domain-containing protein</fullName>
    </submittedName>
</protein>
<evidence type="ECO:0000313" key="3">
    <source>
        <dbReference type="Proteomes" id="UP001501161"/>
    </source>
</evidence>
<dbReference type="EMBL" id="BAAAMQ010000010">
    <property type="protein sequence ID" value="GAA2105405.1"/>
    <property type="molecule type" value="Genomic_DNA"/>
</dbReference>
<dbReference type="Proteomes" id="UP001501161">
    <property type="component" value="Unassembled WGS sequence"/>
</dbReference>